<evidence type="ECO:0000256" key="4">
    <source>
        <dbReference type="ARBA" id="ARBA00023163"/>
    </source>
</evidence>
<dbReference type="InterPro" id="IPR005333">
    <property type="entry name" value="Transcription_factor_TCP"/>
</dbReference>
<evidence type="ECO:0000313" key="7">
    <source>
        <dbReference type="EMBL" id="KAG0503636.1"/>
    </source>
</evidence>
<dbReference type="Proteomes" id="UP000639772">
    <property type="component" value="Chromosome 1"/>
</dbReference>
<feature type="domain" description="TCP" evidence="6">
    <location>
        <begin position="48"/>
        <end position="106"/>
    </location>
</feature>
<dbReference type="PROSITE" id="PS51369">
    <property type="entry name" value="TCP"/>
    <property type="match status" value="1"/>
</dbReference>
<dbReference type="PANTHER" id="PTHR31072">
    <property type="entry name" value="TRANSCRIPTION FACTOR TCP4-RELATED"/>
    <property type="match status" value="1"/>
</dbReference>
<evidence type="ECO:0000256" key="2">
    <source>
        <dbReference type="ARBA" id="ARBA00023015"/>
    </source>
</evidence>
<dbReference type="EMBL" id="JADCNM010000001">
    <property type="protein sequence ID" value="KAG0503636.1"/>
    <property type="molecule type" value="Genomic_DNA"/>
</dbReference>
<reference evidence="7 8" key="1">
    <citation type="journal article" date="2020" name="Nat. Food">
        <title>A phased Vanilla planifolia genome enables genetic improvement of flavour and production.</title>
        <authorList>
            <person name="Hasing T."/>
            <person name="Tang H."/>
            <person name="Brym M."/>
            <person name="Khazi F."/>
            <person name="Huang T."/>
            <person name="Chambers A.H."/>
        </authorList>
    </citation>
    <scope>NUCLEOTIDE SEQUENCE [LARGE SCALE GENOMIC DNA]</scope>
    <source>
        <tissue evidence="7">Leaf</tissue>
    </source>
</reference>
<dbReference type="GO" id="GO:0005634">
    <property type="term" value="C:nucleus"/>
    <property type="evidence" value="ECO:0007669"/>
    <property type="project" value="UniProtKB-SubCell"/>
</dbReference>
<keyword evidence="3" id="KW-0238">DNA-binding</keyword>
<keyword evidence="4" id="KW-0804">Transcription</keyword>
<keyword evidence="2" id="KW-0805">Transcription regulation</keyword>
<dbReference type="GO" id="GO:0043565">
    <property type="term" value="F:sequence-specific DNA binding"/>
    <property type="evidence" value="ECO:0007669"/>
    <property type="project" value="TreeGrafter"/>
</dbReference>
<evidence type="ECO:0000256" key="5">
    <source>
        <dbReference type="ARBA" id="ARBA00023242"/>
    </source>
</evidence>
<proteinExistence type="predicted"/>
<dbReference type="OrthoDB" id="688758at2759"/>
<evidence type="ECO:0000313" key="8">
    <source>
        <dbReference type="Proteomes" id="UP000639772"/>
    </source>
</evidence>
<evidence type="ECO:0000259" key="6">
    <source>
        <dbReference type="PROSITE" id="PS51369"/>
    </source>
</evidence>
<comment type="subcellular location">
    <subcellularLocation>
        <location evidence="1">Nucleus</location>
    </subcellularLocation>
</comment>
<sequence>MEAEGIHSSKRTRNDKDEEAAVLKDVSGLRSWQNASSRIIRVSRVSGGKDRHSKVWTAKGLRDRRVRLSVSTAIQFYDLQDRLGYDQPSKAVDWLINAASAAIADLPELDGTFPLQPPVALSSYVKVPEIGASGERKQLSRSNSSCSSVSETSKGSVLCLTRCDGQGQTRKEDHKIPPQQPNMNMRSSFTELLTTGGIGDGGVTTLAVKVADCSSGFCPKPLRPLLTNSTADFLTQAGIYGQTHKNQQLASAYSSLLHFGNNPHMGMGVMAYNAATIDHQEMQQFSFMQDHVIPVATIVPGGDYDLNVSISSGFAGFNRGPFSPIQLIITSLPREQTCLSLVQLYHLKHLDHLQRINLAVVSMAAFSYAITMPTGNMSQRESRRVELPRILLKMYVLGDEANPCSVKLSSCQVFLMLYFNYSAFEVFI</sequence>
<protein>
    <recommendedName>
        <fullName evidence="6">TCP domain-containing protein</fullName>
    </recommendedName>
</protein>
<dbReference type="AlphaFoldDB" id="A0A835VNW6"/>
<evidence type="ECO:0000256" key="3">
    <source>
        <dbReference type="ARBA" id="ARBA00023125"/>
    </source>
</evidence>
<gene>
    <name evidence="7" type="ORF">HPP92_003708</name>
</gene>
<keyword evidence="5" id="KW-0539">Nucleus</keyword>
<dbReference type="GO" id="GO:0003700">
    <property type="term" value="F:DNA-binding transcription factor activity"/>
    <property type="evidence" value="ECO:0007669"/>
    <property type="project" value="InterPro"/>
</dbReference>
<dbReference type="PANTHER" id="PTHR31072:SF93">
    <property type="entry name" value="TRANSCRIPTION FACTOR TCP24"/>
    <property type="match status" value="1"/>
</dbReference>
<organism evidence="7 8">
    <name type="scientific">Vanilla planifolia</name>
    <name type="common">Vanilla</name>
    <dbReference type="NCBI Taxonomy" id="51239"/>
    <lineage>
        <taxon>Eukaryota</taxon>
        <taxon>Viridiplantae</taxon>
        <taxon>Streptophyta</taxon>
        <taxon>Embryophyta</taxon>
        <taxon>Tracheophyta</taxon>
        <taxon>Spermatophyta</taxon>
        <taxon>Magnoliopsida</taxon>
        <taxon>Liliopsida</taxon>
        <taxon>Asparagales</taxon>
        <taxon>Orchidaceae</taxon>
        <taxon>Vanilloideae</taxon>
        <taxon>Vanilleae</taxon>
        <taxon>Vanilla</taxon>
    </lineage>
</organism>
<accession>A0A835VNW6</accession>
<comment type="caution">
    <text evidence="7">The sequence shown here is derived from an EMBL/GenBank/DDBJ whole genome shotgun (WGS) entry which is preliminary data.</text>
</comment>
<dbReference type="InterPro" id="IPR017887">
    <property type="entry name" value="TF_TCP_subgr"/>
</dbReference>
<name>A0A835VNW6_VANPL</name>
<dbReference type="Pfam" id="PF03634">
    <property type="entry name" value="TCP"/>
    <property type="match status" value="1"/>
</dbReference>
<evidence type="ECO:0000256" key="1">
    <source>
        <dbReference type="ARBA" id="ARBA00004123"/>
    </source>
</evidence>
<dbReference type="GO" id="GO:2000032">
    <property type="term" value="P:regulation of secondary shoot formation"/>
    <property type="evidence" value="ECO:0007669"/>
    <property type="project" value="TreeGrafter"/>
</dbReference>